<dbReference type="Proteomes" id="UP000549695">
    <property type="component" value="Unassembled WGS sequence"/>
</dbReference>
<evidence type="ECO:0008006" key="5">
    <source>
        <dbReference type="Google" id="ProtNLM"/>
    </source>
</evidence>
<dbReference type="InterPro" id="IPR012338">
    <property type="entry name" value="Beta-lactam/transpept-like"/>
</dbReference>
<keyword evidence="4" id="KW-1185">Reference proteome</keyword>
<dbReference type="InterPro" id="IPR007887">
    <property type="entry name" value="MecA_N"/>
</dbReference>
<dbReference type="InterPro" id="IPR001460">
    <property type="entry name" value="PCN-bd_Tpept"/>
</dbReference>
<dbReference type="Pfam" id="PF00905">
    <property type="entry name" value="Transpeptidase"/>
    <property type="match status" value="1"/>
</dbReference>
<evidence type="ECO:0000259" key="2">
    <source>
        <dbReference type="Pfam" id="PF05223"/>
    </source>
</evidence>
<gene>
    <name evidence="3" type="ORF">HDA37_001580</name>
</gene>
<organism evidence="3 4">
    <name type="scientific">Pseudonocardia alni</name>
    <name type="common">Amycolata alni</name>
    <dbReference type="NCBI Taxonomy" id="33907"/>
    <lineage>
        <taxon>Bacteria</taxon>
        <taxon>Bacillati</taxon>
        <taxon>Actinomycetota</taxon>
        <taxon>Actinomycetes</taxon>
        <taxon>Pseudonocardiales</taxon>
        <taxon>Pseudonocardiaceae</taxon>
        <taxon>Pseudonocardia</taxon>
    </lineage>
</organism>
<dbReference type="PANTHER" id="PTHR30627">
    <property type="entry name" value="PEPTIDOGLYCAN D,D-TRANSPEPTIDASE"/>
    <property type="match status" value="1"/>
</dbReference>
<dbReference type="GO" id="GO:0008658">
    <property type="term" value="F:penicillin binding"/>
    <property type="evidence" value="ECO:0007669"/>
    <property type="project" value="InterPro"/>
</dbReference>
<dbReference type="RefSeq" id="WP_179760718.1">
    <property type="nucleotide sequence ID" value="NZ_BAAAJZ010000008.1"/>
</dbReference>
<dbReference type="Pfam" id="PF05223">
    <property type="entry name" value="MecA_N"/>
    <property type="match status" value="1"/>
</dbReference>
<protein>
    <recommendedName>
        <fullName evidence="5">Cell division protein FtsI/penicillin-binding protein 2</fullName>
    </recommendedName>
</protein>
<dbReference type="SUPFAM" id="SSF56601">
    <property type="entry name" value="beta-lactamase/transpeptidase-like"/>
    <property type="match status" value="1"/>
</dbReference>
<feature type="domain" description="NTF2-like N-terminal transpeptidase" evidence="2">
    <location>
        <begin position="35"/>
        <end position="148"/>
    </location>
</feature>
<accession>A0A852W4J1</accession>
<dbReference type="Gene3D" id="3.40.710.10">
    <property type="entry name" value="DD-peptidase/beta-lactamase superfamily"/>
    <property type="match status" value="1"/>
</dbReference>
<dbReference type="InterPro" id="IPR050515">
    <property type="entry name" value="Beta-lactam/transpept"/>
</dbReference>
<name>A0A852W4J1_PSEA5</name>
<dbReference type="GO" id="GO:0005886">
    <property type="term" value="C:plasma membrane"/>
    <property type="evidence" value="ECO:0007669"/>
    <property type="project" value="TreeGrafter"/>
</dbReference>
<reference evidence="3 4" key="1">
    <citation type="submission" date="2020-07" db="EMBL/GenBank/DDBJ databases">
        <title>Sequencing the genomes of 1000 actinobacteria strains.</title>
        <authorList>
            <person name="Klenk H.-P."/>
        </authorList>
    </citation>
    <scope>NUCLEOTIDE SEQUENCE [LARGE SCALE GENOMIC DNA]</scope>
    <source>
        <strain evidence="3 4">DSM 44749</strain>
    </source>
</reference>
<comment type="caution">
    <text evidence="3">The sequence shown here is derived from an EMBL/GenBank/DDBJ whole genome shotgun (WGS) entry which is preliminary data.</text>
</comment>
<dbReference type="GO" id="GO:0071555">
    <property type="term" value="P:cell wall organization"/>
    <property type="evidence" value="ECO:0007669"/>
    <property type="project" value="TreeGrafter"/>
</dbReference>
<dbReference type="EMBL" id="JACCCZ010000001">
    <property type="protein sequence ID" value="NYG01295.1"/>
    <property type="molecule type" value="Genomic_DNA"/>
</dbReference>
<dbReference type="GeneID" id="98051371"/>
<sequence>MIATLRKRPLVLAAAIVVLVAVGVVVALLRPWGGAGTTAERYVTAWAAGDAPGAAVYTTDAETAGAYLQKSRDDLAPAGMTARVTGTRTDGDRATSTVEVAWDLGQGRAWNYTLDLPLVAADDAAGNDTGWAVDWSPAAFAPGLTDGQRPVTRTVTAAPAPVLDAGGATLLAPTPVVTVTLDKAQVGQAAGGLGSALGTIDPAITASSITAGANAVPDGQAYTVVVLREPDYQRVRDRIYDLPGVRFVSSTRLLPPDQGFAGQLMQGARADIEKAAGGTPGWSVDVVGARGETVRSVAGQPAGPGKPVTLELDRTVQDAAQAAVDADSKQAMIVAIRPSTGAVLAVAQNAAADRDGALALTGRYPPGSTFKIVTAYGAMPAENLTPQSPVECPGTTVIDGRTIPNEDSFVLGTVPLTEAFAQSCNTTFSRLALGLPPGGLPDAGKALGFGADWKIPGMTTITGTVSPATDDLQRASDGFGQGDVLASPFGMALVSATVQHGAPVTPSLIRGATTEAAVAPGTPDRAVLDQLRPMMRAVVTSGTARAAAGQGEVYGKTGTAEYAGPDGGNRSHGWFTGYRGDLAFATLIVDGGSSGPAVQMTARFLAGVPR</sequence>
<feature type="domain" description="Penicillin-binding protein transpeptidase" evidence="1">
    <location>
        <begin position="332"/>
        <end position="592"/>
    </location>
</feature>
<evidence type="ECO:0000259" key="1">
    <source>
        <dbReference type="Pfam" id="PF00905"/>
    </source>
</evidence>
<dbReference type="AlphaFoldDB" id="A0A852W4J1"/>
<evidence type="ECO:0000313" key="4">
    <source>
        <dbReference type="Proteomes" id="UP000549695"/>
    </source>
</evidence>
<evidence type="ECO:0000313" key="3">
    <source>
        <dbReference type="EMBL" id="NYG01295.1"/>
    </source>
</evidence>
<proteinExistence type="predicted"/>
<dbReference type="PANTHER" id="PTHR30627:SF24">
    <property type="entry name" value="PENICILLIN-BINDING PROTEIN 4B"/>
    <property type="match status" value="1"/>
</dbReference>
<dbReference type="GO" id="GO:0046677">
    <property type="term" value="P:response to antibiotic"/>
    <property type="evidence" value="ECO:0007669"/>
    <property type="project" value="InterPro"/>
</dbReference>
<dbReference type="GO" id="GO:0071972">
    <property type="term" value="F:peptidoglycan L,D-transpeptidase activity"/>
    <property type="evidence" value="ECO:0007669"/>
    <property type="project" value="TreeGrafter"/>
</dbReference>